<dbReference type="GO" id="GO:0003677">
    <property type="term" value="F:DNA binding"/>
    <property type="evidence" value="ECO:0007669"/>
    <property type="project" value="UniProtKB-UniRule"/>
</dbReference>
<accession>A0A432VX98</accession>
<dbReference type="GO" id="GO:0006310">
    <property type="term" value="P:DNA recombination"/>
    <property type="evidence" value="ECO:0007669"/>
    <property type="project" value="UniProtKB-KW"/>
</dbReference>
<feature type="domain" description="Core-binding (CB)" evidence="7">
    <location>
        <begin position="4"/>
        <end position="84"/>
    </location>
</feature>
<reference evidence="9" key="1">
    <citation type="journal article" date="2018" name="Front. Microbiol.">
        <title>Genome-Based Analysis Reveals the Taxonomy and Diversity of the Family Idiomarinaceae.</title>
        <authorList>
            <person name="Liu Y."/>
            <person name="Lai Q."/>
            <person name="Shao Z."/>
        </authorList>
    </citation>
    <scope>NUCLEOTIDE SEQUENCE [LARGE SCALE GENOMIC DNA]</scope>
    <source>
        <strain evidence="9">GBPy7</strain>
    </source>
</reference>
<protein>
    <submittedName>
        <fullName evidence="8">Recombinase XerD</fullName>
    </submittedName>
</protein>
<dbReference type="OrthoDB" id="9801717at2"/>
<keyword evidence="3 5" id="KW-0238">DNA-binding</keyword>
<evidence type="ECO:0000256" key="2">
    <source>
        <dbReference type="ARBA" id="ARBA00022908"/>
    </source>
</evidence>
<dbReference type="RefSeq" id="WP_126766971.1">
    <property type="nucleotide sequence ID" value="NZ_PIPJ01000003.1"/>
</dbReference>
<dbReference type="Gene3D" id="1.10.443.10">
    <property type="entry name" value="Intergrase catalytic core"/>
    <property type="match status" value="1"/>
</dbReference>
<evidence type="ECO:0000256" key="1">
    <source>
        <dbReference type="ARBA" id="ARBA00008857"/>
    </source>
</evidence>
<dbReference type="InterPro" id="IPR004107">
    <property type="entry name" value="Integrase_SAM-like_N"/>
</dbReference>
<dbReference type="InterPro" id="IPR013762">
    <property type="entry name" value="Integrase-like_cat_sf"/>
</dbReference>
<dbReference type="GO" id="GO:0015074">
    <property type="term" value="P:DNA integration"/>
    <property type="evidence" value="ECO:0007669"/>
    <property type="project" value="UniProtKB-KW"/>
</dbReference>
<dbReference type="Pfam" id="PF00589">
    <property type="entry name" value="Phage_integrase"/>
    <property type="match status" value="1"/>
</dbReference>
<keyword evidence="4" id="KW-0233">DNA recombination</keyword>
<dbReference type="PANTHER" id="PTHR30349">
    <property type="entry name" value="PHAGE INTEGRASE-RELATED"/>
    <property type="match status" value="1"/>
</dbReference>
<dbReference type="InterPro" id="IPR011010">
    <property type="entry name" value="DNA_brk_join_enz"/>
</dbReference>
<evidence type="ECO:0000313" key="9">
    <source>
        <dbReference type="Proteomes" id="UP000288395"/>
    </source>
</evidence>
<dbReference type="Pfam" id="PF13495">
    <property type="entry name" value="Phage_int_SAM_4"/>
    <property type="match status" value="1"/>
</dbReference>
<dbReference type="InterPro" id="IPR044068">
    <property type="entry name" value="CB"/>
</dbReference>
<dbReference type="InterPro" id="IPR050090">
    <property type="entry name" value="Tyrosine_recombinase_XerCD"/>
</dbReference>
<dbReference type="Gene3D" id="1.10.150.130">
    <property type="match status" value="1"/>
</dbReference>
<dbReference type="InterPro" id="IPR011946">
    <property type="entry name" value="Integrase_integron-type"/>
</dbReference>
<dbReference type="EMBL" id="PIPJ01000003">
    <property type="protein sequence ID" value="RUO21276.1"/>
    <property type="molecule type" value="Genomic_DNA"/>
</dbReference>
<dbReference type="NCBIfam" id="TIGR02249">
    <property type="entry name" value="integrase_gron"/>
    <property type="match status" value="1"/>
</dbReference>
<organism evidence="8 9">
    <name type="scientific">Aliidiomarina iranensis</name>
    <dbReference type="NCBI Taxonomy" id="1434071"/>
    <lineage>
        <taxon>Bacteria</taxon>
        <taxon>Pseudomonadati</taxon>
        <taxon>Pseudomonadota</taxon>
        <taxon>Gammaproteobacteria</taxon>
        <taxon>Alteromonadales</taxon>
        <taxon>Idiomarinaceae</taxon>
        <taxon>Aliidiomarina</taxon>
    </lineage>
</organism>
<evidence type="ECO:0000259" key="6">
    <source>
        <dbReference type="PROSITE" id="PS51898"/>
    </source>
</evidence>
<evidence type="ECO:0000256" key="3">
    <source>
        <dbReference type="ARBA" id="ARBA00023125"/>
    </source>
</evidence>
<comment type="caution">
    <text evidence="8">The sequence shown here is derived from an EMBL/GenBank/DDBJ whole genome shotgun (WGS) entry which is preliminary data.</text>
</comment>
<keyword evidence="9" id="KW-1185">Reference proteome</keyword>
<evidence type="ECO:0000256" key="4">
    <source>
        <dbReference type="ARBA" id="ARBA00023172"/>
    </source>
</evidence>
<feature type="domain" description="Tyr recombinase" evidence="6">
    <location>
        <begin position="101"/>
        <end position="313"/>
    </location>
</feature>
<dbReference type="PANTHER" id="PTHR30349:SF64">
    <property type="entry name" value="PROPHAGE INTEGRASE INTD-RELATED"/>
    <property type="match status" value="1"/>
</dbReference>
<dbReference type="AlphaFoldDB" id="A0A432VX98"/>
<gene>
    <name evidence="8" type="ORF">CWE08_06775</name>
</gene>
<dbReference type="SUPFAM" id="SSF56349">
    <property type="entry name" value="DNA breaking-rejoining enzymes"/>
    <property type="match status" value="1"/>
</dbReference>
<dbReference type="Proteomes" id="UP000288395">
    <property type="component" value="Unassembled WGS sequence"/>
</dbReference>
<dbReference type="PROSITE" id="PS51898">
    <property type="entry name" value="TYR_RECOMBINASE"/>
    <property type="match status" value="1"/>
</dbReference>
<dbReference type="PROSITE" id="PS51900">
    <property type="entry name" value="CB"/>
    <property type="match status" value="1"/>
</dbReference>
<proteinExistence type="inferred from homology"/>
<sequence length="321" mass="36296">MGKSPFMEMLRAEIRLRGYAPRTEKTYLYWIKQYIRFHDLKHPEQMGGEEVKSFLTWLASVKHVAPNTQKVALNALVFMYQKVLGKELGDLGFTLATYQRKLPVVLTAQEVLSIINNMNGIYGLIIELLYGSGLRVNECLRLRVQDICLKTSALTVRDGKGNKDRQTLLSQSLHKRLSNAIETSLQIQINDNKNGLGPSLPPALSKKYPNAFRRPGWMYVFPSSILSAHPITGELCRHHMHDSSVRKALQPAVNKANIRKKVNCHTFRHSFATHLLQNGCDIRTVQELLGHNDLATTQIYTHVVGQHYAGTASPLDLLRSD</sequence>
<keyword evidence="2" id="KW-0229">DNA integration</keyword>
<comment type="similarity">
    <text evidence="1">Belongs to the 'phage' integrase family.</text>
</comment>
<evidence type="ECO:0000259" key="7">
    <source>
        <dbReference type="PROSITE" id="PS51900"/>
    </source>
</evidence>
<dbReference type="InterPro" id="IPR002104">
    <property type="entry name" value="Integrase_catalytic"/>
</dbReference>
<evidence type="ECO:0000256" key="5">
    <source>
        <dbReference type="PROSITE-ProRule" id="PRU01248"/>
    </source>
</evidence>
<name>A0A432VX98_9GAMM</name>
<dbReference type="InterPro" id="IPR010998">
    <property type="entry name" value="Integrase_recombinase_N"/>
</dbReference>
<evidence type="ECO:0000313" key="8">
    <source>
        <dbReference type="EMBL" id="RUO21276.1"/>
    </source>
</evidence>